<accession>A0A518G319</accession>
<evidence type="ECO:0000256" key="8">
    <source>
        <dbReference type="SAM" id="SignalP"/>
    </source>
</evidence>
<evidence type="ECO:0000256" key="4">
    <source>
        <dbReference type="ARBA" id="ARBA00022729"/>
    </source>
</evidence>
<dbReference type="PANTHER" id="PTHR45953:SF1">
    <property type="entry name" value="IDURONATE 2-SULFATASE"/>
    <property type="match status" value="1"/>
</dbReference>
<dbReference type="OrthoDB" id="236884at2"/>
<dbReference type="GO" id="GO:0004423">
    <property type="term" value="F:iduronate-2-sulfatase activity"/>
    <property type="evidence" value="ECO:0007669"/>
    <property type="project" value="InterPro"/>
</dbReference>
<dbReference type="Gene3D" id="3.40.720.10">
    <property type="entry name" value="Alkaline Phosphatase, subunit A"/>
    <property type="match status" value="1"/>
</dbReference>
<feature type="region of interest" description="Disordered" evidence="7">
    <location>
        <begin position="479"/>
        <end position="520"/>
    </location>
</feature>
<comment type="cofactor">
    <cofactor evidence="1">
        <name>Ca(2+)</name>
        <dbReference type="ChEBI" id="CHEBI:29108"/>
    </cofactor>
</comment>
<organism evidence="10 11">
    <name type="scientific">Aureliella helgolandensis</name>
    <dbReference type="NCBI Taxonomy" id="2527968"/>
    <lineage>
        <taxon>Bacteria</taxon>
        <taxon>Pseudomonadati</taxon>
        <taxon>Planctomycetota</taxon>
        <taxon>Planctomycetia</taxon>
        <taxon>Pirellulales</taxon>
        <taxon>Pirellulaceae</taxon>
        <taxon>Aureliella</taxon>
    </lineage>
</organism>
<dbReference type="InterPro" id="IPR000917">
    <property type="entry name" value="Sulfatase_N"/>
</dbReference>
<sequence precursor="true">MTPVKRWLLACLGVFLGTSIASAQIRDHLKQPDAWFHSDAGRQRLDNVLSHQSPAGAWPKNLDTSEQPYAGERQDLQGTFDNRATLNELQLLALAFQATHDSRYQTAFQAGLDAILNAQYSNGGWPQRPQPRGYSQHITFNDGTMVGLMTFLREVAEKELYDFVSPATRQRARDAFDQGVQCILDCQIKVDGQLTAWCAQHDRETLQAAKARAYEHPSLSGSESAGIARLLMTIEKPSEAVRTAIEAAVKWFEAAQLTGIRYEEIDGERKVIHDPNAPPLWARFYEIETNRPIFSGRDGIIKYDVAEIEPERRNGYAWYGTSGSRVAQDWQEWVNRESTSSRSAPNILFIAVDDLNDWVGCLGGHPQAETPHIDRLAKRGVLFTNAHCASPACNPSRAALFSGQMPWNTGVWSNDSRKLFAQHPQIQTLPQAFGQAGYHTLGTGKMMHSSAADNRILFQEHFNVEQRWSPFTRRAVDYSDQELPSKRTSSPRHVVKGPPRVILPLNGMPSDRRPDTPGGESFDWGPIDVPDSAMGDAQSASWAIEQLQASHQRPFFLGVGFYRPHIPLWAPKKYFSRFEGKTVQRPAYSNSDLDDLNGTSRRWALEAITAGLHSTVVEHDQWEEAVKAYLACTTFVDAQIGRLLDALDNSEYGENTTIVLWSDHGWHLGEKQHWGKWTGWERSTRVLLAIVPPKNRTEQYPNLGQRCHSPVGLIDLYPTLTELCQVPAPHAMDGQSLLPLLREPAQVTERVVVTSFDPGNVSLRSDRWRYIQYQDGTQELYDLNKDPNEWTDLSGDPQQQSVIEGFQSKIPPAALQL</sequence>
<dbReference type="RefSeq" id="WP_145075417.1">
    <property type="nucleotide sequence ID" value="NZ_CP036298.1"/>
</dbReference>
<keyword evidence="3" id="KW-0479">Metal-binding</keyword>
<evidence type="ECO:0000259" key="9">
    <source>
        <dbReference type="Pfam" id="PF00884"/>
    </source>
</evidence>
<evidence type="ECO:0000256" key="2">
    <source>
        <dbReference type="ARBA" id="ARBA00008779"/>
    </source>
</evidence>
<dbReference type="Proteomes" id="UP000318017">
    <property type="component" value="Chromosome"/>
</dbReference>
<dbReference type="InterPro" id="IPR012669">
    <property type="entry name" value="Pectate_lyase"/>
</dbReference>
<dbReference type="NCBIfam" id="TIGR02474">
    <property type="entry name" value="pec_lyase"/>
    <property type="match status" value="1"/>
</dbReference>
<dbReference type="AlphaFoldDB" id="A0A518G319"/>
<dbReference type="Pfam" id="PF09492">
    <property type="entry name" value="Pec_lyase"/>
    <property type="match status" value="1"/>
</dbReference>
<evidence type="ECO:0000256" key="1">
    <source>
        <dbReference type="ARBA" id="ARBA00001913"/>
    </source>
</evidence>
<reference evidence="10 11" key="1">
    <citation type="submission" date="2019-02" db="EMBL/GenBank/DDBJ databases">
        <title>Deep-cultivation of Planctomycetes and their phenomic and genomic characterization uncovers novel biology.</title>
        <authorList>
            <person name="Wiegand S."/>
            <person name="Jogler M."/>
            <person name="Boedeker C."/>
            <person name="Pinto D."/>
            <person name="Vollmers J."/>
            <person name="Rivas-Marin E."/>
            <person name="Kohn T."/>
            <person name="Peeters S.H."/>
            <person name="Heuer A."/>
            <person name="Rast P."/>
            <person name="Oberbeckmann S."/>
            <person name="Bunk B."/>
            <person name="Jeske O."/>
            <person name="Meyerdierks A."/>
            <person name="Storesund J.E."/>
            <person name="Kallscheuer N."/>
            <person name="Luecker S."/>
            <person name="Lage O.M."/>
            <person name="Pohl T."/>
            <person name="Merkel B.J."/>
            <person name="Hornburger P."/>
            <person name="Mueller R.-W."/>
            <person name="Bruemmer F."/>
            <person name="Labrenz M."/>
            <person name="Spormann A.M."/>
            <person name="Op den Camp H."/>
            <person name="Overmann J."/>
            <person name="Amann R."/>
            <person name="Jetten M.S.M."/>
            <person name="Mascher T."/>
            <person name="Medema M.H."/>
            <person name="Devos D.P."/>
            <person name="Kaster A.-K."/>
            <person name="Ovreas L."/>
            <person name="Rohde M."/>
            <person name="Galperin M.Y."/>
            <person name="Jogler C."/>
        </authorList>
    </citation>
    <scope>NUCLEOTIDE SEQUENCE [LARGE SCALE GENOMIC DNA]</scope>
    <source>
        <strain evidence="10 11">Q31a</strain>
    </source>
</reference>
<dbReference type="GO" id="GO:0005737">
    <property type="term" value="C:cytoplasm"/>
    <property type="evidence" value="ECO:0007669"/>
    <property type="project" value="TreeGrafter"/>
</dbReference>
<keyword evidence="6" id="KW-0106">Calcium</keyword>
<proteinExistence type="inferred from homology"/>
<gene>
    <name evidence="10" type="primary">betC_3</name>
    <name evidence="10" type="ORF">Q31a_12890</name>
</gene>
<evidence type="ECO:0000256" key="6">
    <source>
        <dbReference type="ARBA" id="ARBA00022837"/>
    </source>
</evidence>
<evidence type="ECO:0000313" key="11">
    <source>
        <dbReference type="Proteomes" id="UP000318017"/>
    </source>
</evidence>
<dbReference type="InterPro" id="IPR035874">
    <property type="entry name" value="IDS"/>
</dbReference>
<dbReference type="SUPFAM" id="SSF53649">
    <property type="entry name" value="Alkaline phosphatase-like"/>
    <property type="match status" value="1"/>
</dbReference>
<keyword evidence="4 8" id="KW-0732">Signal</keyword>
<evidence type="ECO:0000256" key="5">
    <source>
        <dbReference type="ARBA" id="ARBA00022801"/>
    </source>
</evidence>
<dbReference type="KEGG" id="ahel:Q31a_12890"/>
<evidence type="ECO:0000256" key="7">
    <source>
        <dbReference type="SAM" id="MobiDB-lite"/>
    </source>
</evidence>
<dbReference type="EC" id="3.1.6.6" evidence="10"/>
<evidence type="ECO:0000313" key="10">
    <source>
        <dbReference type="EMBL" id="QDV22996.1"/>
    </source>
</evidence>
<comment type="similarity">
    <text evidence="2">Belongs to the sulfatase family.</text>
</comment>
<dbReference type="Gene3D" id="1.50.10.20">
    <property type="match status" value="1"/>
</dbReference>
<evidence type="ECO:0000256" key="3">
    <source>
        <dbReference type="ARBA" id="ARBA00022723"/>
    </source>
</evidence>
<dbReference type="Pfam" id="PF00884">
    <property type="entry name" value="Sulfatase"/>
    <property type="match status" value="1"/>
</dbReference>
<feature type="domain" description="Sulfatase N-terminal" evidence="9">
    <location>
        <begin position="345"/>
        <end position="724"/>
    </location>
</feature>
<name>A0A518G319_9BACT</name>
<dbReference type="EMBL" id="CP036298">
    <property type="protein sequence ID" value="QDV22996.1"/>
    <property type="molecule type" value="Genomic_DNA"/>
</dbReference>
<feature type="chain" id="PRO_5021781776" evidence="8">
    <location>
        <begin position="24"/>
        <end position="817"/>
    </location>
</feature>
<feature type="signal peptide" evidence="8">
    <location>
        <begin position="1"/>
        <end position="23"/>
    </location>
</feature>
<dbReference type="GO" id="GO:0046872">
    <property type="term" value="F:metal ion binding"/>
    <property type="evidence" value="ECO:0007669"/>
    <property type="project" value="UniProtKB-KW"/>
</dbReference>
<keyword evidence="5 10" id="KW-0378">Hydrolase</keyword>
<dbReference type="SUPFAM" id="SSF81853">
    <property type="entry name" value="Family 10 polysaccharide lyase"/>
    <property type="match status" value="1"/>
</dbReference>
<dbReference type="GO" id="GO:0047753">
    <property type="term" value="F:choline-sulfatase activity"/>
    <property type="evidence" value="ECO:0007669"/>
    <property type="project" value="UniProtKB-EC"/>
</dbReference>
<protein>
    <submittedName>
        <fullName evidence="10">Choline-sulfatase</fullName>
        <ecNumber evidence="10">3.1.6.6</ecNumber>
    </submittedName>
</protein>
<keyword evidence="11" id="KW-1185">Reference proteome</keyword>
<dbReference type="InterPro" id="IPR017850">
    <property type="entry name" value="Alkaline_phosphatase_core_sf"/>
</dbReference>
<dbReference type="CDD" id="cd16030">
    <property type="entry name" value="iduronate-2-sulfatase"/>
    <property type="match status" value="1"/>
</dbReference>
<dbReference type="PANTHER" id="PTHR45953">
    <property type="entry name" value="IDURONATE 2-SULFATASE"/>
    <property type="match status" value="1"/>
</dbReference>